<keyword evidence="2 9" id="KW-0436">Ligase</keyword>
<dbReference type="GO" id="GO:0006437">
    <property type="term" value="P:tyrosyl-tRNA aminoacylation"/>
    <property type="evidence" value="ECO:0007669"/>
    <property type="project" value="TreeGrafter"/>
</dbReference>
<evidence type="ECO:0000313" key="10">
    <source>
        <dbReference type="EMBL" id="KAF9762605.1"/>
    </source>
</evidence>
<keyword evidence="11" id="KW-1185">Reference proteome</keyword>
<keyword evidence="6 9" id="KW-0030">Aminoacyl-tRNA synthetase</keyword>
<dbReference type="EMBL" id="SBJO01000152">
    <property type="protein sequence ID" value="KAF9762605.1"/>
    <property type="molecule type" value="Genomic_DNA"/>
</dbReference>
<evidence type="ECO:0000256" key="8">
    <source>
        <dbReference type="ARBA" id="ARBA00048248"/>
    </source>
</evidence>
<dbReference type="GO" id="GO:0005737">
    <property type="term" value="C:cytoplasm"/>
    <property type="evidence" value="ECO:0007669"/>
    <property type="project" value="TreeGrafter"/>
</dbReference>
<evidence type="ECO:0000313" key="11">
    <source>
        <dbReference type="Proteomes" id="UP000740883"/>
    </source>
</evidence>
<organism evidence="10 11">
    <name type="scientific">Nosema granulosis</name>
    <dbReference type="NCBI Taxonomy" id="83296"/>
    <lineage>
        <taxon>Eukaryota</taxon>
        <taxon>Fungi</taxon>
        <taxon>Fungi incertae sedis</taxon>
        <taxon>Microsporidia</taxon>
        <taxon>Nosematidae</taxon>
        <taxon>Nosema</taxon>
    </lineage>
</organism>
<gene>
    <name evidence="10" type="ORF">NGRA_1903</name>
</gene>
<dbReference type="SUPFAM" id="SSF52374">
    <property type="entry name" value="Nucleotidylyl transferase"/>
    <property type="match status" value="1"/>
</dbReference>
<dbReference type="Pfam" id="PF00579">
    <property type="entry name" value="tRNA-synt_1b"/>
    <property type="match status" value="1"/>
</dbReference>
<dbReference type="Gene3D" id="1.10.240.10">
    <property type="entry name" value="Tyrosyl-Transfer RNA Synthetase"/>
    <property type="match status" value="1"/>
</dbReference>
<keyword evidence="3 9" id="KW-0547">Nucleotide-binding</keyword>
<evidence type="ECO:0000256" key="1">
    <source>
        <dbReference type="ARBA" id="ARBA00013160"/>
    </source>
</evidence>
<reference evidence="10 11" key="1">
    <citation type="journal article" date="2020" name="Genome Biol. Evol.">
        <title>Comparative genomics of strictly vertically transmitted, feminizing microsporidia endosymbionts of amphipod crustaceans.</title>
        <authorList>
            <person name="Cormier A."/>
            <person name="Chebbi M.A."/>
            <person name="Giraud I."/>
            <person name="Wattier R."/>
            <person name="Teixeira M."/>
            <person name="Gilbert C."/>
            <person name="Rigaud T."/>
            <person name="Cordaux R."/>
        </authorList>
    </citation>
    <scope>NUCLEOTIDE SEQUENCE [LARGE SCALE GENOMIC DNA]</scope>
    <source>
        <strain evidence="10 11">Ou3-Ou53</strain>
    </source>
</reference>
<evidence type="ECO:0000256" key="9">
    <source>
        <dbReference type="RuleBase" id="RU363036"/>
    </source>
</evidence>
<dbReference type="OrthoDB" id="197206at2759"/>
<evidence type="ECO:0000256" key="4">
    <source>
        <dbReference type="ARBA" id="ARBA00022840"/>
    </source>
</evidence>
<dbReference type="GO" id="GO:0004831">
    <property type="term" value="F:tyrosine-tRNA ligase activity"/>
    <property type="evidence" value="ECO:0007669"/>
    <property type="project" value="UniProtKB-EC"/>
</dbReference>
<dbReference type="PANTHER" id="PTHR46264:SF4">
    <property type="entry name" value="TYROSINE--TRNA LIGASE, CYTOPLASMIC"/>
    <property type="match status" value="1"/>
</dbReference>
<evidence type="ECO:0000256" key="5">
    <source>
        <dbReference type="ARBA" id="ARBA00022917"/>
    </source>
</evidence>
<comment type="catalytic activity">
    <reaction evidence="8">
        <text>tRNA(Tyr) + L-tyrosine + ATP = L-tyrosyl-tRNA(Tyr) + AMP + diphosphate + H(+)</text>
        <dbReference type="Rhea" id="RHEA:10220"/>
        <dbReference type="Rhea" id="RHEA-COMP:9706"/>
        <dbReference type="Rhea" id="RHEA-COMP:9707"/>
        <dbReference type="ChEBI" id="CHEBI:15378"/>
        <dbReference type="ChEBI" id="CHEBI:30616"/>
        <dbReference type="ChEBI" id="CHEBI:33019"/>
        <dbReference type="ChEBI" id="CHEBI:58315"/>
        <dbReference type="ChEBI" id="CHEBI:78442"/>
        <dbReference type="ChEBI" id="CHEBI:78536"/>
        <dbReference type="ChEBI" id="CHEBI:456215"/>
        <dbReference type="EC" id="6.1.1.1"/>
    </reaction>
</comment>
<evidence type="ECO:0000256" key="3">
    <source>
        <dbReference type="ARBA" id="ARBA00022741"/>
    </source>
</evidence>
<evidence type="ECO:0000256" key="2">
    <source>
        <dbReference type="ARBA" id="ARBA00022598"/>
    </source>
</evidence>
<proteinExistence type="inferred from homology"/>
<evidence type="ECO:0000256" key="7">
    <source>
        <dbReference type="ARBA" id="ARBA00033323"/>
    </source>
</evidence>
<accession>A0A9P6H0B8</accession>
<dbReference type="GO" id="GO:0005524">
    <property type="term" value="F:ATP binding"/>
    <property type="evidence" value="ECO:0007669"/>
    <property type="project" value="UniProtKB-KW"/>
</dbReference>
<sequence>MKQNIEEMVEKKLFLNQKETTLPVIWTYRINGILNLGHVVPLLNIVKLLNDSVNVKILLDDSEDNKKVQEIKSLIVSFVVNLNSKAGNLSFITTSQIRDNEEFVMDFFKLISVTTESQAMKTISTTENIKMYDLIKPVLFINDIQFIENTSVLMGENKKTISELSKTILKEINKKELSFELHPMVYDCKNDVMSKTNKLTRIDVIETSKSVEKKVRKYFCDEENVDTALFGIFENVIFPFLSFSDANLVIYDLEKCKSEYKDIKTLKDSFKQKKIHPGDLKDACSRYINEIFDCFCERSADNLKRIKSIFN</sequence>
<name>A0A9P6H0B8_9MICR</name>
<keyword evidence="4 9" id="KW-0067">ATP-binding</keyword>
<dbReference type="Gene3D" id="3.40.50.620">
    <property type="entry name" value="HUPs"/>
    <property type="match status" value="1"/>
</dbReference>
<keyword evidence="5 9" id="KW-0648">Protein biosynthesis</keyword>
<evidence type="ECO:0000256" key="6">
    <source>
        <dbReference type="ARBA" id="ARBA00023146"/>
    </source>
</evidence>
<dbReference type="InterPro" id="IPR014729">
    <property type="entry name" value="Rossmann-like_a/b/a_fold"/>
</dbReference>
<comment type="similarity">
    <text evidence="9">Belongs to the class-I aminoacyl-tRNA synthetase family.</text>
</comment>
<protein>
    <recommendedName>
        <fullName evidence="1">tyrosine--tRNA ligase</fullName>
        <ecNumber evidence="1">6.1.1.1</ecNumber>
    </recommendedName>
    <alternativeName>
        <fullName evidence="7">Tyrosyl-tRNA synthetase</fullName>
    </alternativeName>
</protein>
<dbReference type="Proteomes" id="UP000740883">
    <property type="component" value="Unassembled WGS sequence"/>
</dbReference>
<dbReference type="EC" id="6.1.1.1" evidence="1"/>
<dbReference type="InterPro" id="IPR002305">
    <property type="entry name" value="aa-tRNA-synth_Ic"/>
</dbReference>
<comment type="caution">
    <text evidence="10">The sequence shown here is derived from an EMBL/GenBank/DDBJ whole genome shotgun (WGS) entry which is preliminary data.</text>
</comment>
<dbReference type="AlphaFoldDB" id="A0A9P6H0B8"/>
<dbReference type="PANTHER" id="PTHR46264">
    <property type="entry name" value="TYROSINE-TRNA LIGASE"/>
    <property type="match status" value="1"/>
</dbReference>
<dbReference type="InterPro" id="IPR050489">
    <property type="entry name" value="Tyr-tRNA_synthase"/>
</dbReference>